<dbReference type="PANTHER" id="PTHR11608">
    <property type="entry name" value="BIFUNCTIONAL PROTEIN PYRR"/>
    <property type="match status" value="1"/>
</dbReference>
<comment type="caution">
    <text evidence="2">The sequence shown here is derived from an EMBL/GenBank/DDBJ whole genome shotgun (WGS) entry which is preliminary data.</text>
</comment>
<evidence type="ECO:0000313" key="3">
    <source>
        <dbReference type="Proteomes" id="UP000030185"/>
    </source>
</evidence>
<accession>A0A098LAI9</accession>
<feature type="domain" description="Phosphoribosyltransferase" evidence="1">
    <location>
        <begin position="14"/>
        <end position="152"/>
    </location>
</feature>
<dbReference type="eggNOG" id="COG2065">
    <property type="taxonomic scope" value="Bacteria"/>
</dbReference>
<reference evidence="2 3" key="1">
    <citation type="submission" date="2014-09" db="EMBL/GenBank/DDBJ databases">
        <title>Sporocytophaga myxococcoides PG-01 genome sequencing.</title>
        <authorList>
            <person name="Liu L."/>
            <person name="Gao P.J."/>
            <person name="Chen G.J."/>
            <person name="Wang L.S."/>
        </authorList>
    </citation>
    <scope>NUCLEOTIDE SEQUENCE [LARGE SCALE GENOMIC DNA]</scope>
    <source>
        <strain evidence="2 3">PG-01</strain>
    </source>
</reference>
<sequence length="180" mass="20808">MEKRLIIGTEHLSITIDRLCHQLIELHGDFSNSVILGIQPRGVSFSERIQRKLQDILQKEVKIGYLDVTFFRDDFRRKDNPLKANATKVPFLIEDKNVILVDDVLYTGRTIRAAMDAMTAFGRPRKVELLVLVDRKYSRDLPIQPNYIGVEVDCLESEKVLVELKEEGLKDDNIWLINKT</sequence>
<dbReference type="Proteomes" id="UP000030185">
    <property type="component" value="Unassembled WGS sequence"/>
</dbReference>
<dbReference type="SUPFAM" id="SSF53271">
    <property type="entry name" value="PRTase-like"/>
    <property type="match status" value="1"/>
</dbReference>
<keyword evidence="3" id="KW-1185">Reference proteome</keyword>
<organism evidence="2 3">
    <name type="scientific">Sporocytophaga myxococcoides</name>
    <dbReference type="NCBI Taxonomy" id="153721"/>
    <lineage>
        <taxon>Bacteria</taxon>
        <taxon>Pseudomonadati</taxon>
        <taxon>Bacteroidota</taxon>
        <taxon>Cytophagia</taxon>
        <taxon>Cytophagales</taxon>
        <taxon>Cytophagaceae</taxon>
        <taxon>Sporocytophaga</taxon>
    </lineage>
</organism>
<name>A0A098LAI9_9BACT</name>
<dbReference type="InterPro" id="IPR050137">
    <property type="entry name" value="PyrR_bifunctional"/>
</dbReference>
<dbReference type="InterPro" id="IPR029057">
    <property type="entry name" value="PRTase-like"/>
</dbReference>
<dbReference type="Gene3D" id="3.40.50.2020">
    <property type="match status" value="1"/>
</dbReference>
<proteinExistence type="predicted"/>
<dbReference type="CDD" id="cd06223">
    <property type="entry name" value="PRTases_typeI"/>
    <property type="match status" value="1"/>
</dbReference>
<dbReference type="Pfam" id="PF00156">
    <property type="entry name" value="Pribosyltran"/>
    <property type="match status" value="1"/>
</dbReference>
<gene>
    <name evidence="2" type="ORF">MYP_1189</name>
</gene>
<evidence type="ECO:0000313" key="2">
    <source>
        <dbReference type="EMBL" id="GAL83961.1"/>
    </source>
</evidence>
<dbReference type="OrthoDB" id="9802227at2"/>
<dbReference type="RefSeq" id="WP_045459753.1">
    <property type="nucleotide sequence ID" value="NZ_BBLT01000002.1"/>
</dbReference>
<dbReference type="AlphaFoldDB" id="A0A098LAI9"/>
<dbReference type="PANTHER" id="PTHR11608:SF0">
    <property type="entry name" value="BIFUNCTIONAL PROTEIN PYRR"/>
    <property type="match status" value="1"/>
</dbReference>
<dbReference type="STRING" id="153721.MYP_1189"/>
<dbReference type="GO" id="GO:0016757">
    <property type="term" value="F:glycosyltransferase activity"/>
    <property type="evidence" value="ECO:0007669"/>
    <property type="project" value="UniProtKB-KW"/>
</dbReference>
<keyword evidence="2" id="KW-0808">Transferase</keyword>
<dbReference type="EMBL" id="BBLT01000002">
    <property type="protein sequence ID" value="GAL83961.1"/>
    <property type="molecule type" value="Genomic_DNA"/>
</dbReference>
<keyword evidence="2" id="KW-0328">Glycosyltransferase</keyword>
<dbReference type="InterPro" id="IPR000836">
    <property type="entry name" value="PRTase_dom"/>
</dbReference>
<dbReference type="NCBIfam" id="NF003549">
    <property type="entry name" value="PRK05205.1-5"/>
    <property type="match status" value="1"/>
</dbReference>
<evidence type="ECO:0000259" key="1">
    <source>
        <dbReference type="Pfam" id="PF00156"/>
    </source>
</evidence>
<protein>
    <submittedName>
        <fullName evidence="2">Uracil phosphoribosyltransferase</fullName>
    </submittedName>
</protein>